<proteinExistence type="predicted"/>
<organism evidence="2">
    <name type="scientific">Castellaniella ginsengisoli</name>
    <dbReference type="NCBI Taxonomy" id="546114"/>
    <lineage>
        <taxon>Bacteria</taxon>
        <taxon>Pseudomonadati</taxon>
        <taxon>Pseudomonadota</taxon>
        <taxon>Betaproteobacteria</taxon>
        <taxon>Burkholderiales</taxon>
        <taxon>Alcaligenaceae</taxon>
        <taxon>Castellaniella</taxon>
    </lineage>
</organism>
<feature type="domain" description="Arc-like DNA binding" evidence="1">
    <location>
        <begin position="4"/>
        <end position="23"/>
    </location>
</feature>
<accession>A0AB39D869</accession>
<dbReference type="EMBL" id="CP158255">
    <property type="protein sequence ID" value="XDJ50153.1"/>
    <property type="molecule type" value="Genomic_DNA"/>
</dbReference>
<dbReference type="GO" id="GO:0003677">
    <property type="term" value="F:DNA binding"/>
    <property type="evidence" value="ECO:0007669"/>
    <property type="project" value="UniProtKB-KW"/>
</dbReference>
<dbReference type="InterPro" id="IPR005569">
    <property type="entry name" value="Arc_DNA-bd_dom"/>
</dbReference>
<sequence length="155" mass="16892">MLAAKASGRSMNAEIVARLEGSFEPVEDSEHLKTMLKASVQLLDHKNQIVDAHQRLIQMMGFYLSELAARVNDDSPETAALMRFIKNFGDSMASGKLRDATEHVQDIVDMGVELGIIDKDAPVGEGVIKGEEGRREAFAGLMKEFIDSSSGPKKG</sequence>
<evidence type="ECO:0000259" key="1">
    <source>
        <dbReference type="Pfam" id="PF03869"/>
    </source>
</evidence>
<protein>
    <submittedName>
        <fullName evidence="2">Arc family DNA-binding protein</fullName>
    </submittedName>
</protein>
<dbReference type="GO" id="GO:0006355">
    <property type="term" value="P:regulation of DNA-templated transcription"/>
    <property type="evidence" value="ECO:0007669"/>
    <property type="project" value="InterPro"/>
</dbReference>
<reference evidence="2" key="1">
    <citation type="submission" date="2024-05" db="EMBL/GenBank/DDBJ databases">
        <authorList>
            <person name="Luo Y.-C."/>
            <person name="Nicholds J."/>
            <person name="Mortimer T."/>
            <person name="Maboni G."/>
        </authorList>
    </citation>
    <scope>NUCLEOTIDE SEQUENCE</scope>
    <source>
        <strain evidence="2">151108</strain>
    </source>
</reference>
<name>A0AB39D869_9BURK</name>
<dbReference type="Gene3D" id="1.10.1220.10">
    <property type="entry name" value="Met repressor-like"/>
    <property type="match status" value="1"/>
</dbReference>
<evidence type="ECO:0000313" key="2">
    <source>
        <dbReference type="EMBL" id="XDJ50153.1"/>
    </source>
</evidence>
<dbReference type="RefSeq" id="WP_368646937.1">
    <property type="nucleotide sequence ID" value="NZ_CP158255.1"/>
</dbReference>
<dbReference type="AlphaFoldDB" id="A0AB39D869"/>
<dbReference type="InterPro" id="IPR013321">
    <property type="entry name" value="Arc_rbn_hlx_hlx"/>
</dbReference>
<keyword evidence="2" id="KW-0238">DNA-binding</keyword>
<dbReference type="Pfam" id="PF03869">
    <property type="entry name" value="Arc"/>
    <property type="match status" value="1"/>
</dbReference>
<gene>
    <name evidence="2" type="ORF">ABRZ09_13235</name>
</gene>